<evidence type="ECO:0000256" key="4">
    <source>
        <dbReference type="ARBA" id="ARBA00023015"/>
    </source>
</evidence>
<evidence type="ECO:0000256" key="2">
    <source>
        <dbReference type="ARBA" id="ARBA00022723"/>
    </source>
</evidence>
<keyword evidence="6" id="KW-0804">Transcription</keyword>
<feature type="region of interest" description="Disordered" evidence="8">
    <location>
        <begin position="153"/>
        <end position="188"/>
    </location>
</feature>
<comment type="subcellular location">
    <subcellularLocation>
        <location evidence="1">Nucleus</location>
    </subcellularLocation>
</comment>
<keyword evidence="11" id="KW-1185">Reference proteome</keyword>
<evidence type="ECO:0000256" key="1">
    <source>
        <dbReference type="ARBA" id="ARBA00004123"/>
    </source>
</evidence>
<keyword evidence="4" id="KW-0805">Transcription regulation</keyword>
<keyword evidence="5" id="KW-0238">DNA-binding</keyword>
<feature type="compositionally biased region" description="Basic and acidic residues" evidence="8">
    <location>
        <begin position="206"/>
        <end position="218"/>
    </location>
</feature>
<dbReference type="Pfam" id="PF04082">
    <property type="entry name" value="Fungal_trans"/>
    <property type="match status" value="1"/>
</dbReference>
<dbReference type="PANTHER" id="PTHR31313">
    <property type="entry name" value="TY1 ENHANCER ACTIVATOR"/>
    <property type="match status" value="1"/>
</dbReference>
<feature type="compositionally biased region" description="Low complexity" evidence="8">
    <location>
        <begin position="219"/>
        <end position="234"/>
    </location>
</feature>
<comment type="caution">
    <text evidence="10">The sequence shown here is derived from an EMBL/GenBank/DDBJ whole genome shotgun (WGS) entry which is preliminary data.</text>
</comment>
<keyword evidence="3" id="KW-0862">Zinc</keyword>
<feature type="compositionally biased region" description="Low complexity" evidence="8">
    <location>
        <begin position="748"/>
        <end position="782"/>
    </location>
</feature>
<dbReference type="GO" id="GO:0003677">
    <property type="term" value="F:DNA binding"/>
    <property type="evidence" value="ECO:0007669"/>
    <property type="project" value="UniProtKB-KW"/>
</dbReference>
<feature type="region of interest" description="Disordered" evidence="8">
    <location>
        <begin position="1"/>
        <end position="32"/>
    </location>
</feature>
<evidence type="ECO:0000256" key="6">
    <source>
        <dbReference type="ARBA" id="ARBA00023163"/>
    </source>
</evidence>
<keyword evidence="7" id="KW-0539">Nucleus</keyword>
<reference evidence="10 11" key="1">
    <citation type="submission" date="2019-02" db="EMBL/GenBank/DDBJ databases">
        <title>Genome sequencing of the rare red list fungi Dentipellis fragilis.</title>
        <authorList>
            <person name="Buettner E."/>
            <person name="Kellner H."/>
        </authorList>
    </citation>
    <scope>NUCLEOTIDE SEQUENCE [LARGE SCALE GENOMIC DNA]</scope>
    <source>
        <strain evidence="10 11">DSM 105465</strain>
    </source>
</reference>
<dbReference type="PROSITE" id="PS50048">
    <property type="entry name" value="ZN2_CY6_FUNGAL_2"/>
    <property type="match status" value="1"/>
</dbReference>
<dbReference type="Proteomes" id="UP000298327">
    <property type="component" value="Unassembled WGS sequence"/>
</dbReference>
<feature type="compositionally biased region" description="Low complexity" evidence="8">
    <location>
        <begin position="153"/>
        <end position="164"/>
    </location>
</feature>
<dbReference type="InterPro" id="IPR051615">
    <property type="entry name" value="Transcr_Regulatory_Elem"/>
</dbReference>
<feature type="region of interest" description="Disordered" evidence="8">
    <location>
        <begin position="201"/>
        <end position="249"/>
    </location>
</feature>
<dbReference type="Pfam" id="PF00172">
    <property type="entry name" value="Zn_clus"/>
    <property type="match status" value="1"/>
</dbReference>
<dbReference type="Gene3D" id="4.10.240.10">
    <property type="entry name" value="Zn(2)-C6 fungal-type DNA-binding domain"/>
    <property type="match status" value="1"/>
</dbReference>
<dbReference type="STRING" id="205917.A0A4Y9YVS7"/>
<sequence length="895" mass="96976">MASQNTYSELSDDDASLERRSPDEISRRRSTRACDQCRRTKSKCQRFGSDDGPCRGCMTAGISCTFAGPSHKRGPPKGYIHAIERRLHQVEALMGTIVGSADPRAKSLLRDLSQDPLARQIIHRVDHGPFGPKGRVSHPFGSTKEDFLASIMGSASPASPSSGTRRSRRARDSSSAQDDVDLDLISPNNTWQTRLQDMLASGELSGPDRPRLAGRRVDSSPSSMSSRSIPGSVSDELGTPSEDSFQLSLPSSFSVSTPVRDTNSIGLDLTWDRSPSSRPRLGVGMKSSSSTGDLGHSQIHPYETVNGNLVPSPRQTLIASQTLEPVLVNVLPPQRLDVGIPMTNSSLEAHLIGVYFEFVHPLFPILCKDTVLDLYNDRNGSPSSTLDRTTGASIAYDFLLLSMFSLAARFTNSVAIFTEPQDSRNQYYESARKLMYTAMDNHCLFNCQALLLLTYCDIGTGSTNRAWNHIGMAMRMCHNLGLHQTVARPGAELSKEMHTQRRVALGCSVLEKHVSALLGRTAGVDTPYDHPSPLAGAAYQQETGDRLADSCFEWAYSLSLIVGTVLEQVYSRSTPDDALGKRVVDANNALSHWYTSLPQSLAFVPGQGSAPSPCVLQLHAQYWSTAIILHQSLVYNCSSSPSSSEDREDAVTNALDLSITAAHNILATITSWDTQYPLSNTSPLISECLLNAGYALLFLASANRIAYGTSLLFSKTFTKACARQEAGRRTARVLPALMPPLSAEDRGTPPSHISSSLSSTLLSPLGLTRAPPSTSSTRSGPGDMKSSETPTIRQKRSAQDPLNADARRMRPIPTALKQSPLLHVGPLNITNDPTMAGPSYSGIDVSPRDTFGAYRWENGMDYTFPDQGLISFTAGQTEWSAAGINPEALDFVTGL</sequence>
<evidence type="ECO:0000256" key="5">
    <source>
        <dbReference type="ARBA" id="ARBA00023125"/>
    </source>
</evidence>
<feature type="region of interest" description="Disordered" evidence="8">
    <location>
        <begin position="737"/>
        <end position="805"/>
    </location>
</feature>
<accession>A0A4Y9YVS7</accession>
<evidence type="ECO:0000256" key="8">
    <source>
        <dbReference type="SAM" id="MobiDB-lite"/>
    </source>
</evidence>
<evidence type="ECO:0000313" key="10">
    <source>
        <dbReference type="EMBL" id="TFY65249.1"/>
    </source>
</evidence>
<dbReference type="InterPro" id="IPR001138">
    <property type="entry name" value="Zn2Cys6_DnaBD"/>
</dbReference>
<dbReference type="GO" id="GO:0006351">
    <property type="term" value="P:DNA-templated transcription"/>
    <property type="evidence" value="ECO:0007669"/>
    <property type="project" value="InterPro"/>
</dbReference>
<dbReference type="GO" id="GO:0005634">
    <property type="term" value="C:nucleus"/>
    <property type="evidence" value="ECO:0007669"/>
    <property type="project" value="UniProtKB-SubCell"/>
</dbReference>
<dbReference type="InterPro" id="IPR007219">
    <property type="entry name" value="XnlR_reg_dom"/>
</dbReference>
<evidence type="ECO:0000259" key="9">
    <source>
        <dbReference type="PROSITE" id="PS50048"/>
    </source>
</evidence>
<dbReference type="GO" id="GO:0008270">
    <property type="term" value="F:zinc ion binding"/>
    <property type="evidence" value="ECO:0007669"/>
    <property type="project" value="InterPro"/>
</dbReference>
<dbReference type="PROSITE" id="PS00463">
    <property type="entry name" value="ZN2_CY6_FUNGAL_1"/>
    <property type="match status" value="1"/>
</dbReference>
<dbReference type="EMBL" id="SEOQ01000343">
    <property type="protein sequence ID" value="TFY65249.1"/>
    <property type="molecule type" value="Genomic_DNA"/>
</dbReference>
<feature type="compositionally biased region" description="Basic and acidic residues" evidence="8">
    <location>
        <begin position="16"/>
        <end position="27"/>
    </location>
</feature>
<evidence type="ECO:0000256" key="7">
    <source>
        <dbReference type="ARBA" id="ARBA00023242"/>
    </source>
</evidence>
<dbReference type="AlphaFoldDB" id="A0A4Y9YVS7"/>
<keyword evidence="2" id="KW-0479">Metal-binding</keyword>
<proteinExistence type="predicted"/>
<dbReference type="OrthoDB" id="2123952at2759"/>
<dbReference type="SMART" id="SM00906">
    <property type="entry name" value="Fungal_trans"/>
    <property type="match status" value="1"/>
</dbReference>
<feature type="region of interest" description="Disordered" evidence="8">
    <location>
        <begin position="276"/>
        <end position="295"/>
    </location>
</feature>
<dbReference type="SMART" id="SM00066">
    <property type="entry name" value="GAL4"/>
    <property type="match status" value="1"/>
</dbReference>
<evidence type="ECO:0000256" key="3">
    <source>
        <dbReference type="ARBA" id="ARBA00022833"/>
    </source>
</evidence>
<dbReference type="GO" id="GO:0000981">
    <property type="term" value="F:DNA-binding transcription factor activity, RNA polymerase II-specific"/>
    <property type="evidence" value="ECO:0007669"/>
    <property type="project" value="InterPro"/>
</dbReference>
<dbReference type="CDD" id="cd12148">
    <property type="entry name" value="fungal_TF_MHR"/>
    <property type="match status" value="1"/>
</dbReference>
<dbReference type="CDD" id="cd00067">
    <property type="entry name" value="GAL4"/>
    <property type="match status" value="1"/>
</dbReference>
<dbReference type="InterPro" id="IPR036864">
    <property type="entry name" value="Zn2-C6_fun-type_DNA-bd_sf"/>
</dbReference>
<evidence type="ECO:0000313" key="11">
    <source>
        <dbReference type="Proteomes" id="UP000298327"/>
    </source>
</evidence>
<dbReference type="SUPFAM" id="SSF57701">
    <property type="entry name" value="Zn2/Cys6 DNA-binding domain"/>
    <property type="match status" value="1"/>
</dbReference>
<feature type="domain" description="Zn(2)-C6 fungal-type" evidence="9">
    <location>
        <begin position="33"/>
        <end position="66"/>
    </location>
</feature>
<protein>
    <recommendedName>
        <fullName evidence="9">Zn(2)-C6 fungal-type domain-containing protein</fullName>
    </recommendedName>
</protein>
<dbReference type="PANTHER" id="PTHR31313:SF81">
    <property type="entry name" value="TY1 ENHANCER ACTIVATOR"/>
    <property type="match status" value="1"/>
</dbReference>
<gene>
    <name evidence="10" type="ORF">EVG20_g5664</name>
</gene>
<organism evidence="10 11">
    <name type="scientific">Dentipellis fragilis</name>
    <dbReference type="NCBI Taxonomy" id="205917"/>
    <lineage>
        <taxon>Eukaryota</taxon>
        <taxon>Fungi</taxon>
        <taxon>Dikarya</taxon>
        <taxon>Basidiomycota</taxon>
        <taxon>Agaricomycotina</taxon>
        <taxon>Agaricomycetes</taxon>
        <taxon>Russulales</taxon>
        <taxon>Hericiaceae</taxon>
        <taxon>Dentipellis</taxon>
    </lineage>
</organism>
<name>A0A4Y9YVS7_9AGAM</name>